<dbReference type="Proteomes" id="UP001295740">
    <property type="component" value="Unassembled WGS sequence"/>
</dbReference>
<proteinExistence type="predicted"/>
<reference evidence="1" key="1">
    <citation type="submission" date="2023-10" db="EMBL/GenBank/DDBJ databases">
        <authorList>
            <person name="Hackl T."/>
        </authorList>
    </citation>
    <scope>NUCLEOTIDE SEQUENCE</scope>
</reference>
<gene>
    <name evidence="1" type="ORF">KHLLAP_LOCUS9685</name>
</gene>
<sequence>MATAPTIAATASTNLPTAPFQPLSATLPDRIVNEFLFPWDSHVLECMNFFDPAVQWLAYS</sequence>
<accession>A0AAI8VQH2</accession>
<evidence type="ECO:0000313" key="2">
    <source>
        <dbReference type="Proteomes" id="UP001295740"/>
    </source>
</evidence>
<organism evidence="1 2">
    <name type="scientific">Anthostomella pinea</name>
    <dbReference type="NCBI Taxonomy" id="933095"/>
    <lineage>
        <taxon>Eukaryota</taxon>
        <taxon>Fungi</taxon>
        <taxon>Dikarya</taxon>
        <taxon>Ascomycota</taxon>
        <taxon>Pezizomycotina</taxon>
        <taxon>Sordariomycetes</taxon>
        <taxon>Xylariomycetidae</taxon>
        <taxon>Xylariales</taxon>
        <taxon>Xylariaceae</taxon>
        <taxon>Anthostomella</taxon>
    </lineage>
</organism>
<dbReference type="EMBL" id="CAUWAG010000012">
    <property type="protein sequence ID" value="CAJ2509217.1"/>
    <property type="molecule type" value="Genomic_DNA"/>
</dbReference>
<dbReference type="AlphaFoldDB" id="A0AAI8VQH2"/>
<evidence type="ECO:0000313" key="1">
    <source>
        <dbReference type="EMBL" id="CAJ2509217.1"/>
    </source>
</evidence>
<keyword evidence="2" id="KW-1185">Reference proteome</keyword>
<comment type="caution">
    <text evidence="1">The sequence shown here is derived from an EMBL/GenBank/DDBJ whole genome shotgun (WGS) entry which is preliminary data.</text>
</comment>
<protein>
    <submittedName>
        <fullName evidence="1">Uu.00g142430.m01.CDS01</fullName>
    </submittedName>
</protein>
<name>A0AAI8VQH2_9PEZI</name>